<dbReference type="EMBL" id="JBHUIX010000011">
    <property type="protein sequence ID" value="MFD2174595.1"/>
    <property type="molecule type" value="Genomic_DNA"/>
</dbReference>
<protein>
    <recommendedName>
        <fullName evidence="4">Lipoprotein</fullName>
    </recommendedName>
</protein>
<keyword evidence="1" id="KW-0732">Signal</keyword>
<evidence type="ECO:0000313" key="2">
    <source>
        <dbReference type="EMBL" id="MFD2174595.1"/>
    </source>
</evidence>
<dbReference type="PROSITE" id="PS51257">
    <property type="entry name" value="PROKAR_LIPOPROTEIN"/>
    <property type="match status" value="1"/>
</dbReference>
<reference evidence="3" key="1">
    <citation type="journal article" date="2019" name="Int. J. Syst. Evol. Microbiol.">
        <title>The Global Catalogue of Microorganisms (GCM) 10K type strain sequencing project: providing services to taxonomists for standard genome sequencing and annotation.</title>
        <authorList>
            <consortium name="The Broad Institute Genomics Platform"/>
            <consortium name="The Broad Institute Genome Sequencing Center for Infectious Disease"/>
            <person name="Wu L."/>
            <person name="Ma J."/>
        </authorList>
    </citation>
    <scope>NUCLEOTIDE SEQUENCE [LARGE SCALE GENOMIC DNA]</scope>
    <source>
        <strain evidence="3">CCUG 55131</strain>
    </source>
</reference>
<feature type="signal peptide" evidence="1">
    <location>
        <begin position="1"/>
        <end position="24"/>
    </location>
</feature>
<sequence>MPPRLRLFALLVCAALAACSSPRAHVHADRAGKLHPSASTGLGPVRVGVSGAGHGYVGTHLGWLGLSKGF</sequence>
<organism evidence="2 3">
    <name type="scientific">Rhodobacter lacus</name>
    <dbReference type="NCBI Taxonomy" id="1641972"/>
    <lineage>
        <taxon>Bacteria</taxon>
        <taxon>Pseudomonadati</taxon>
        <taxon>Pseudomonadota</taxon>
        <taxon>Alphaproteobacteria</taxon>
        <taxon>Rhodobacterales</taxon>
        <taxon>Rhodobacter group</taxon>
        <taxon>Rhodobacter</taxon>
    </lineage>
</organism>
<dbReference type="Proteomes" id="UP001597413">
    <property type="component" value="Unassembled WGS sequence"/>
</dbReference>
<proteinExistence type="predicted"/>
<evidence type="ECO:0008006" key="4">
    <source>
        <dbReference type="Google" id="ProtNLM"/>
    </source>
</evidence>
<dbReference type="RefSeq" id="WP_377390214.1">
    <property type="nucleotide sequence ID" value="NZ_JBHUIX010000011.1"/>
</dbReference>
<comment type="caution">
    <text evidence="2">The sequence shown here is derived from an EMBL/GenBank/DDBJ whole genome shotgun (WGS) entry which is preliminary data.</text>
</comment>
<gene>
    <name evidence="2" type="ORF">ACFSM0_10865</name>
</gene>
<evidence type="ECO:0000313" key="3">
    <source>
        <dbReference type="Proteomes" id="UP001597413"/>
    </source>
</evidence>
<accession>A0ABW5A996</accession>
<name>A0ABW5A996_9RHOB</name>
<keyword evidence="3" id="KW-1185">Reference proteome</keyword>
<evidence type="ECO:0000256" key="1">
    <source>
        <dbReference type="SAM" id="SignalP"/>
    </source>
</evidence>
<feature type="chain" id="PRO_5046754889" description="Lipoprotein" evidence="1">
    <location>
        <begin position="25"/>
        <end position="70"/>
    </location>
</feature>